<protein>
    <recommendedName>
        <fullName evidence="1">Glycosyltransferase subfamily 4-like N-terminal domain-containing protein</fullName>
    </recommendedName>
</protein>
<proteinExistence type="predicted"/>
<evidence type="ECO:0000259" key="1">
    <source>
        <dbReference type="Pfam" id="PF13439"/>
    </source>
</evidence>
<dbReference type="KEGG" id="fpf:DCC35_18010"/>
<dbReference type="Gene3D" id="3.40.50.2000">
    <property type="entry name" value="Glycogen Phosphorylase B"/>
    <property type="match status" value="2"/>
</dbReference>
<gene>
    <name evidence="2" type="ORF">DCC35_18010</name>
</gene>
<dbReference type="PANTHER" id="PTHR12526:SF630">
    <property type="entry name" value="GLYCOSYLTRANSFERASE"/>
    <property type="match status" value="1"/>
</dbReference>
<sequence length="369" mass="41378">MRKDDIILLIPNIEYGGAQRSFVSLANALSDDFNVIVCVFYIPGKIGFNLNEQIKIHELDPESSDNILGKVKSFQSRLNKLNHYISSYKVETVISYLEGANYLNCLSIAKNKIISLRGSIYSDQNINGVIGYLRKFALMPLIYSKADSIIVLNEGIKREVASMKTIPSNKVRVIPNFYDSNGIQLESKMAKPGGFEKLYLESNILVSAGRLAPEKGLNYLLRIFYKFDKSNKNFKLIIVGDGTEKISLLRIAEEYFGTRLIWQEGMNSDFLSLKDKKVFFVGYDKNPYRWIQGSKAFILTSTAEGGPNVLNEAMIVGTPVISADCPDGPRRIITGKVTKPANITYPQIFDRGVLMPAFLPSDPLEDKKI</sequence>
<organism evidence="2 3">
    <name type="scientific">Mangrovivirga cuniculi</name>
    <dbReference type="NCBI Taxonomy" id="2715131"/>
    <lineage>
        <taxon>Bacteria</taxon>
        <taxon>Pseudomonadati</taxon>
        <taxon>Bacteroidota</taxon>
        <taxon>Cytophagia</taxon>
        <taxon>Cytophagales</taxon>
        <taxon>Mangrovivirgaceae</taxon>
        <taxon>Mangrovivirga</taxon>
    </lineage>
</organism>
<dbReference type="OrthoDB" id="1522162at2"/>
<dbReference type="CDD" id="cd03811">
    <property type="entry name" value="GT4_GT28_WabH-like"/>
    <property type="match status" value="1"/>
</dbReference>
<dbReference type="InterPro" id="IPR028098">
    <property type="entry name" value="Glyco_trans_4-like_N"/>
</dbReference>
<feature type="domain" description="Glycosyltransferase subfamily 4-like N-terminal" evidence="1">
    <location>
        <begin position="15"/>
        <end position="179"/>
    </location>
</feature>
<dbReference type="Proteomes" id="UP000298616">
    <property type="component" value="Chromosome"/>
</dbReference>
<dbReference type="RefSeq" id="WP_137092078.1">
    <property type="nucleotide sequence ID" value="NZ_CP028923.1"/>
</dbReference>
<accession>A0A4D7JKQ0</accession>
<dbReference type="AlphaFoldDB" id="A0A4D7JKQ0"/>
<keyword evidence="3" id="KW-1185">Reference proteome</keyword>
<dbReference type="PANTHER" id="PTHR12526">
    <property type="entry name" value="GLYCOSYLTRANSFERASE"/>
    <property type="match status" value="1"/>
</dbReference>
<dbReference type="GO" id="GO:0016757">
    <property type="term" value="F:glycosyltransferase activity"/>
    <property type="evidence" value="ECO:0007669"/>
    <property type="project" value="UniProtKB-ARBA"/>
</dbReference>
<name>A0A4D7JKQ0_9BACT</name>
<evidence type="ECO:0000313" key="3">
    <source>
        <dbReference type="Proteomes" id="UP000298616"/>
    </source>
</evidence>
<dbReference type="Pfam" id="PF13692">
    <property type="entry name" value="Glyco_trans_1_4"/>
    <property type="match status" value="1"/>
</dbReference>
<dbReference type="SUPFAM" id="SSF53756">
    <property type="entry name" value="UDP-Glycosyltransferase/glycogen phosphorylase"/>
    <property type="match status" value="1"/>
</dbReference>
<dbReference type="EMBL" id="CP028923">
    <property type="protein sequence ID" value="QCK16489.1"/>
    <property type="molecule type" value="Genomic_DNA"/>
</dbReference>
<reference evidence="2 3" key="1">
    <citation type="submission" date="2018-04" db="EMBL/GenBank/DDBJ databases">
        <title>Complete genome uncultured novel isolate.</title>
        <authorList>
            <person name="Merlino G."/>
        </authorList>
    </citation>
    <scope>NUCLEOTIDE SEQUENCE [LARGE SCALE GENOMIC DNA]</scope>
    <source>
        <strain evidence="3">R1DC9</strain>
    </source>
</reference>
<evidence type="ECO:0000313" key="2">
    <source>
        <dbReference type="EMBL" id="QCK16489.1"/>
    </source>
</evidence>
<dbReference type="Pfam" id="PF13439">
    <property type="entry name" value="Glyco_transf_4"/>
    <property type="match status" value="1"/>
</dbReference>